<proteinExistence type="predicted"/>
<evidence type="ECO:0000313" key="2">
    <source>
        <dbReference type="EMBL" id="MBO1317060.1"/>
    </source>
</evidence>
<keyword evidence="3" id="KW-1185">Reference proteome</keyword>
<dbReference type="GO" id="GO:0033014">
    <property type="term" value="P:tetrapyrrole biosynthetic process"/>
    <property type="evidence" value="ECO:0007669"/>
    <property type="project" value="InterPro"/>
</dbReference>
<accession>A0A8J7QCJ9</accession>
<dbReference type="InterPro" id="IPR003754">
    <property type="entry name" value="4pyrrol_synth_uPrphyn_synth"/>
</dbReference>
<dbReference type="EMBL" id="JAFREP010000001">
    <property type="protein sequence ID" value="MBO1317060.1"/>
    <property type="molecule type" value="Genomic_DNA"/>
</dbReference>
<evidence type="ECO:0000259" key="1">
    <source>
        <dbReference type="Pfam" id="PF02602"/>
    </source>
</evidence>
<sequence>MQFLFTQLDPVPIEVRQALQAKGWTVGHLPFRKVVFQPPSEPPDWPHHEAVVITSKQAAKWFADHAPPNAPPVAAVGAATHALLEAADCWFRDAPPANADELVTRLRQRIGTRPTRLLFLCGNKTKATVPDAFPDGECTLYKVYATRKLSKVFPPVAPNSMVYFQAPTTALDYFSSFQTSPPRVAVIGPSTAATVRRLGWTIDFQPSRPETAALIRELPAPDQLALKARE</sequence>
<dbReference type="Gene3D" id="3.40.50.10090">
    <property type="match status" value="2"/>
</dbReference>
<gene>
    <name evidence="2" type="ORF">J3U88_01215</name>
</gene>
<dbReference type="InterPro" id="IPR036108">
    <property type="entry name" value="4pyrrol_syn_uPrphyn_synt_sf"/>
</dbReference>
<name>A0A8J7QCJ9_9BACT</name>
<dbReference type="SUPFAM" id="SSF69618">
    <property type="entry name" value="HemD-like"/>
    <property type="match status" value="1"/>
</dbReference>
<organism evidence="2 3">
    <name type="scientific">Acanthopleuribacter pedis</name>
    <dbReference type="NCBI Taxonomy" id="442870"/>
    <lineage>
        <taxon>Bacteria</taxon>
        <taxon>Pseudomonadati</taxon>
        <taxon>Acidobacteriota</taxon>
        <taxon>Holophagae</taxon>
        <taxon>Acanthopleuribacterales</taxon>
        <taxon>Acanthopleuribacteraceae</taxon>
        <taxon>Acanthopleuribacter</taxon>
    </lineage>
</organism>
<dbReference type="Proteomes" id="UP000664417">
    <property type="component" value="Unassembled WGS sequence"/>
</dbReference>
<dbReference type="Pfam" id="PF02602">
    <property type="entry name" value="HEM4"/>
    <property type="match status" value="1"/>
</dbReference>
<reference evidence="2" key="1">
    <citation type="submission" date="2021-03" db="EMBL/GenBank/DDBJ databases">
        <authorList>
            <person name="Wang G."/>
        </authorList>
    </citation>
    <scope>NUCLEOTIDE SEQUENCE</scope>
    <source>
        <strain evidence="2">KCTC 12899</strain>
    </source>
</reference>
<dbReference type="RefSeq" id="WP_207856296.1">
    <property type="nucleotide sequence ID" value="NZ_JAFREP010000001.1"/>
</dbReference>
<evidence type="ECO:0000313" key="3">
    <source>
        <dbReference type="Proteomes" id="UP000664417"/>
    </source>
</evidence>
<dbReference type="GO" id="GO:0004852">
    <property type="term" value="F:uroporphyrinogen-III synthase activity"/>
    <property type="evidence" value="ECO:0007669"/>
    <property type="project" value="InterPro"/>
</dbReference>
<dbReference type="AlphaFoldDB" id="A0A8J7QCJ9"/>
<comment type="caution">
    <text evidence="2">The sequence shown here is derived from an EMBL/GenBank/DDBJ whole genome shotgun (WGS) entry which is preliminary data.</text>
</comment>
<protein>
    <submittedName>
        <fullName evidence="2">Uroporphyrinogen-III synthase</fullName>
    </submittedName>
</protein>
<feature type="domain" description="Tetrapyrrole biosynthesis uroporphyrinogen III synthase" evidence="1">
    <location>
        <begin position="15"/>
        <end position="215"/>
    </location>
</feature>